<dbReference type="RefSeq" id="WP_311333831.1">
    <property type="nucleotide sequence ID" value="NZ_JAVRHZ010000009.1"/>
</dbReference>
<sequence>MKTYKNIFTRLFSILLVLSMAVSCETIETDLTEDPNNLTPDEASLGALINSSQFGFNSFFQNLQFSLSQVTRMELMRISATYANQFTVDSFNGTWINAYANCLVELKQVKEIAAALETDDVNGNNIIALAQIMEAYTIVTLVDVFGDVPYSETLQGSGNLNPKRDLGEDVYAAARELLIDAIAKIDAGGSVDIPSDLFYDGDVQQWRALANSLLIKIAVSSRINNPSAADHANAVINNGGFISTNNDDFQFNYGLATDPESRHPLFTSQYVSGASIYMSNPFIRRMDGDPRFNYYFYQQDGPGGFEGREHGDTSPSVASEFRDITIHGLYPAGGMYNDGTTGPGQATDGAQGAGASIIMTNSFTQFLIAEAQLILNGSIGNARTALIDGVSASIDKVTNFQSGAIPSGAPEPSQADIDAYIADVGARYDSAGSDQERLDVIITEYYKSLWGNGIEIYNNFRRTSYPSDIAPSQDPTPGTFTNSMLYPAVYIQNNNNPDAVQKASVAEKVWWAEGTTFNLDF</sequence>
<dbReference type="Proteomes" id="UP001254488">
    <property type="component" value="Unassembled WGS sequence"/>
</dbReference>
<feature type="signal peptide" evidence="1">
    <location>
        <begin position="1"/>
        <end position="24"/>
    </location>
</feature>
<evidence type="ECO:0000256" key="1">
    <source>
        <dbReference type="SAM" id="SignalP"/>
    </source>
</evidence>
<reference evidence="2 3" key="1">
    <citation type="submission" date="2023-09" db="EMBL/GenBank/DDBJ databases">
        <authorList>
            <person name="Rey-Velasco X."/>
        </authorList>
    </citation>
    <scope>NUCLEOTIDE SEQUENCE [LARGE SCALE GENOMIC DNA]</scope>
    <source>
        <strain evidence="2 3">W242</strain>
    </source>
</reference>
<dbReference type="Gene3D" id="1.25.40.390">
    <property type="match status" value="1"/>
</dbReference>
<gene>
    <name evidence="2" type="ORF">RM538_12775</name>
</gene>
<keyword evidence="3" id="KW-1185">Reference proteome</keyword>
<dbReference type="InterPro" id="IPR011990">
    <property type="entry name" value="TPR-like_helical_dom_sf"/>
</dbReference>
<organism evidence="2 3">
    <name type="scientific">Patiriisocius hiemis</name>
    <dbReference type="NCBI Taxonomy" id="3075604"/>
    <lineage>
        <taxon>Bacteria</taxon>
        <taxon>Pseudomonadati</taxon>
        <taxon>Bacteroidota</taxon>
        <taxon>Flavobacteriia</taxon>
        <taxon>Flavobacteriales</taxon>
        <taxon>Flavobacteriaceae</taxon>
        <taxon>Patiriisocius</taxon>
    </lineage>
</organism>
<dbReference type="EMBL" id="JAVRHZ010000009">
    <property type="protein sequence ID" value="MDT0556885.1"/>
    <property type="molecule type" value="Genomic_DNA"/>
</dbReference>
<keyword evidence="1" id="KW-0732">Signal</keyword>
<accession>A0ABU2YI05</accession>
<evidence type="ECO:0000313" key="3">
    <source>
        <dbReference type="Proteomes" id="UP001254488"/>
    </source>
</evidence>
<feature type="chain" id="PRO_5047101084" evidence="1">
    <location>
        <begin position="25"/>
        <end position="521"/>
    </location>
</feature>
<dbReference type="SUPFAM" id="SSF48452">
    <property type="entry name" value="TPR-like"/>
    <property type="match status" value="1"/>
</dbReference>
<protein>
    <submittedName>
        <fullName evidence="2">SusD/RagB family nutrient-binding outer membrane lipoprotein</fullName>
    </submittedName>
</protein>
<dbReference type="InterPro" id="IPR041662">
    <property type="entry name" value="SusD-like_2"/>
</dbReference>
<proteinExistence type="predicted"/>
<comment type="caution">
    <text evidence="2">The sequence shown here is derived from an EMBL/GenBank/DDBJ whole genome shotgun (WGS) entry which is preliminary data.</text>
</comment>
<keyword evidence="2" id="KW-0449">Lipoprotein</keyword>
<dbReference type="Pfam" id="PF12771">
    <property type="entry name" value="SusD-like_2"/>
    <property type="match status" value="1"/>
</dbReference>
<name>A0ABU2YI05_9FLAO</name>
<dbReference type="PROSITE" id="PS51257">
    <property type="entry name" value="PROKAR_LIPOPROTEIN"/>
    <property type="match status" value="1"/>
</dbReference>
<evidence type="ECO:0000313" key="2">
    <source>
        <dbReference type="EMBL" id="MDT0556885.1"/>
    </source>
</evidence>